<feature type="signal peptide" evidence="1">
    <location>
        <begin position="1"/>
        <end position="25"/>
    </location>
</feature>
<organism evidence="2 3">
    <name type="scientific">Hufsiella arboris</name>
    <dbReference type="NCBI Taxonomy" id="2695275"/>
    <lineage>
        <taxon>Bacteria</taxon>
        <taxon>Pseudomonadati</taxon>
        <taxon>Bacteroidota</taxon>
        <taxon>Sphingobacteriia</taxon>
        <taxon>Sphingobacteriales</taxon>
        <taxon>Sphingobacteriaceae</taxon>
        <taxon>Hufsiella</taxon>
    </lineage>
</organism>
<feature type="chain" id="PRO_5029628483" evidence="1">
    <location>
        <begin position="26"/>
        <end position="946"/>
    </location>
</feature>
<reference evidence="2 3" key="1">
    <citation type="submission" date="2019-11" db="EMBL/GenBank/DDBJ databases">
        <title>Pedobacter sp. HMF7647 Genome sequencing and assembly.</title>
        <authorList>
            <person name="Kang H."/>
            <person name="Kim H."/>
            <person name="Joh K."/>
        </authorList>
    </citation>
    <scope>NUCLEOTIDE SEQUENCE [LARGE SCALE GENOMIC DNA]</scope>
    <source>
        <strain evidence="2 3">HMF7647</strain>
    </source>
</reference>
<name>A0A7K1YE18_9SPHI</name>
<evidence type="ECO:0000256" key="1">
    <source>
        <dbReference type="SAM" id="SignalP"/>
    </source>
</evidence>
<sequence length="946" mass="105886">MLKRNILTITLFSATLWFFPGKSFAQNSLAWPEITQQAKPWTRWWWEGSAVDTVNLKWIINEYKNAGLGGMEITSIYGVKGEENKFIDFTLPKWMNMLDYTLKQAERAGLGIDMAQASGWPFGGPWVKNADASKYFDYKIYKLSGGQTLKEPVIYDQKGILRQEGQKIDLAVLKKPITANENLQLLAIDQVRYPETLPAETLMAYSEKGEVLDLSAKVGKNGMLSWKAPAGKWTLVAIFQGLHGKMVERAGPGGEGYAIDHFSLSATNNYLNHFDRAFAGHDLSYLRGFFNDSYEVDDAIGEADWTPDFLSQFKSRRGYDLKGHLPALVGLASADENKRVLTDYRETVSDLLLEHYTMAWHKWAAQKSKLIRNQAHGSPANILDLYAATDIPEAEGDDVLRVKFASSAAHVTGKKLSSSESATWLNEHFLSGLGDVKRKMDMYFLGGINHTFYHGANYTPKDAAWPGWLFYAAVHFTPDNTFWEDFPTLNNYVARVQSFLQLGKPDNDVLVYLPFYDAVAIKGRSQLVHFDGIEHGFKGSSFDSAANQLYKAGYSFDFISDRQVQNTKAENGLIRTADVQYKTIIVPAAEQMPLETLQHLVKLAENGASIVFYQKMPQDVPGFNDLQNRRAQLAKIISGLKFSAKTATVGKGRVMLVTDLNDLKLLNVYAEPMTASGIEFIRRANATGKYYFLVNKSGKNITGWVQLNAEAKSIAVFNPLVGQSGYGAIRHKNGNTEIYLQLKNSESVIVQTFDDEDHAANYQYPEVAGEPVSVKGLWTIDFINGGPSLPAQVKTENLRSWTDFEGQDYKNFSGTARYSVKFGKPKSYSDAWILNLGSVESSAKVYLNGNLLETLIGPDYQLIIATSQLKKQNTLVVEVANLMANRIAYMDKNNRPYRKFYNINMSARLKENRGEDGKFTAKNWTPHASGLIGPVSLTPVKFNKPQ</sequence>
<dbReference type="RefSeq" id="WP_160845456.1">
    <property type="nucleotide sequence ID" value="NZ_WVHT01000007.1"/>
</dbReference>
<keyword evidence="3" id="KW-1185">Reference proteome</keyword>
<dbReference type="InterPro" id="IPR053161">
    <property type="entry name" value="Ulvan_degrading_GH"/>
</dbReference>
<dbReference type="NCBIfam" id="NF045579">
    <property type="entry name" value="rhamnoside_JR"/>
    <property type="match status" value="1"/>
</dbReference>
<dbReference type="Gene3D" id="2.60.120.260">
    <property type="entry name" value="Galactose-binding domain-like"/>
    <property type="match status" value="1"/>
</dbReference>
<keyword evidence="2" id="KW-0378">Hydrolase</keyword>
<keyword evidence="1" id="KW-0732">Signal</keyword>
<evidence type="ECO:0000313" key="3">
    <source>
        <dbReference type="Proteomes" id="UP000466586"/>
    </source>
</evidence>
<dbReference type="InterPro" id="IPR008979">
    <property type="entry name" value="Galactose-bd-like_sf"/>
</dbReference>
<dbReference type="EMBL" id="WVHT01000007">
    <property type="protein sequence ID" value="MXV52278.1"/>
    <property type="molecule type" value="Genomic_DNA"/>
</dbReference>
<protein>
    <submittedName>
        <fullName evidence="2">Glycoside hydrolase family 2 protein</fullName>
    </submittedName>
</protein>
<evidence type="ECO:0000313" key="2">
    <source>
        <dbReference type="EMBL" id="MXV52278.1"/>
    </source>
</evidence>
<dbReference type="SUPFAM" id="SSF49785">
    <property type="entry name" value="Galactose-binding domain-like"/>
    <property type="match status" value="1"/>
</dbReference>
<dbReference type="PANTHER" id="PTHR36848:SF2">
    <property type="entry name" value="SECRETED PROTEIN"/>
    <property type="match status" value="1"/>
</dbReference>
<dbReference type="Proteomes" id="UP000466586">
    <property type="component" value="Unassembled WGS sequence"/>
</dbReference>
<gene>
    <name evidence="2" type="ORF">GS399_14970</name>
</gene>
<dbReference type="PANTHER" id="PTHR36848">
    <property type="entry name" value="DNA-BINDING PROTEIN (PUTATIVE SECRETED PROTEIN)-RELATED"/>
    <property type="match status" value="1"/>
</dbReference>
<comment type="caution">
    <text evidence="2">The sequence shown here is derived from an EMBL/GenBank/DDBJ whole genome shotgun (WGS) entry which is preliminary data.</text>
</comment>
<dbReference type="Pfam" id="PF17132">
    <property type="entry name" value="Glyco_hydro_106"/>
    <property type="match status" value="2"/>
</dbReference>
<proteinExistence type="predicted"/>
<accession>A0A7K1YE18</accession>
<dbReference type="AlphaFoldDB" id="A0A7K1YE18"/>
<dbReference type="GO" id="GO:0016787">
    <property type="term" value="F:hydrolase activity"/>
    <property type="evidence" value="ECO:0007669"/>
    <property type="project" value="UniProtKB-KW"/>
</dbReference>